<organism evidence="1 2">
    <name type="scientific">Penicillium daleae</name>
    <dbReference type="NCBI Taxonomy" id="63821"/>
    <lineage>
        <taxon>Eukaryota</taxon>
        <taxon>Fungi</taxon>
        <taxon>Dikarya</taxon>
        <taxon>Ascomycota</taxon>
        <taxon>Pezizomycotina</taxon>
        <taxon>Eurotiomycetes</taxon>
        <taxon>Eurotiomycetidae</taxon>
        <taxon>Eurotiales</taxon>
        <taxon>Aspergillaceae</taxon>
        <taxon>Penicillium</taxon>
    </lineage>
</organism>
<proteinExistence type="predicted"/>
<comment type="caution">
    <text evidence="1">The sequence shown here is derived from an EMBL/GenBank/DDBJ whole genome shotgun (WGS) entry which is preliminary data.</text>
</comment>
<evidence type="ECO:0000313" key="1">
    <source>
        <dbReference type="EMBL" id="KAJ5444527.1"/>
    </source>
</evidence>
<evidence type="ECO:0008006" key="3">
    <source>
        <dbReference type="Google" id="ProtNLM"/>
    </source>
</evidence>
<name>A0AAD6C2H6_9EURO</name>
<dbReference type="AlphaFoldDB" id="A0AAD6C2H6"/>
<protein>
    <recommendedName>
        <fullName evidence="3">Suppressor of anucleate metulae protein B</fullName>
    </recommendedName>
</protein>
<dbReference type="GeneID" id="81602024"/>
<gene>
    <name evidence="1" type="ORF">N7458_008399</name>
</gene>
<dbReference type="Proteomes" id="UP001213681">
    <property type="component" value="Unassembled WGS sequence"/>
</dbReference>
<reference evidence="1" key="2">
    <citation type="journal article" date="2023" name="IMA Fungus">
        <title>Comparative genomic study of the Penicillium genus elucidates a diverse pangenome and 15 lateral gene transfer events.</title>
        <authorList>
            <person name="Petersen C."/>
            <person name="Sorensen T."/>
            <person name="Nielsen M.R."/>
            <person name="Sondergaard T.E."/>
            <person name="Sorensen J.L."/>
            <person name="Fitzpatrick D.A."/>
            <person name="Frisvad J.C."/>
            <person name="Nielsen K.L."/>
        </authorList>
    </citation>
    <scope>NUCLEOTIDE SEQUENCE</scope>
    <source>
        <strain evidence="1">IBT 16125</strain>
    </source>
</reference>
<evidence type="ECO:0000313" key="2">
    <source>
        <dbReference type="Proteomes" id="UP001213681"/>
    </source>
</evidence>
<accession>A0AAD6C2H6</accession>
<sequence length="185" mass="21359">MPVDPCSASDCTKPGTLTCDCQRKDWLSHKHTCAGAQKQNCFFIRATAPNGSTNSADRIERLPLRAYGNWGAEMKELEQRLGWPRADEAGKFYLHQEKEDHWYYYTYCSSAKNLPFVEMSRLSDQVWRGTLPVKRSFSRWDLVKTVKYYETANSNQVFDQREKKRFGSRQGFPPGFLDGVPNITI</sequence>
<dbReference type="RefSeq" id="XP_056764607.1">
    <property type="nucleotide sequence ID" value="XM_056911781.1"/>
</dbReference>
<keyword evidence="2" id="KW-1185">Reference proteome</keyword>
<dbReference type="EMBL" id="JAPVEA010000007">
    <property type="protein sequence ID" value="KAJ5444527.1"/>
    <property type="molecule type" value="Genomic_DNA"/>
</dbReference>
<reference evidence="1" key="1">
    <citation type="submission" date="2022-12" db="EMBL/GenBank/DDBJ databases">
        <authorList>
            <person name="Petersen C."/>
        </authorList>
    </citation>
    <scope>NUCLEOTIDE SEQUENCE</scope>
    <source>
        <strain evidence="1">IBT 16125</strain>
    </source>
</reference>